<dbReference type="Pfam" id="PF04397">
    <property type="entry name" value="LytTR"/>
    <property type="match status" value="1"/>
</dbReference>
<evidence type="ECO:0000313" key="3">
    <source>
        <dbReference type="Proteomes" id="UP001198439"/>
    </source>
</evidence>
<organism evidence="2 3">
    <name type="scientific">Faecalibacillus faecis</name>
    <dbReference type="NCBI Taxonomy" id="1982628"/>
    <lineage>
        <taxon>Bacteria</taxon>
        <taxon>Bacillati</taxon>
        <taxon>Bacillota</taxon>
        <taxon>Erysipelotrichia</taxon>
        <taxon>Erysipelotrichales</taxon>
        <taxon>Coprobacillaceae</taxon>
        <taxon>Faecalibacillus</taxon>
    </lineage>
</organism>
<protein>
    <submittedName>
        <fullName evidence="2">LytTR family DNA-binding domain-containing protein</fullName>
    </submittedName>
</protein>
<comment type="caution">
    <text evidence="2">The sequence shown here is derived from an EMBL/GenBank/DDBJ whole genome shotgun (WGS) entry which is preliminary data.</text>
</comment>
<gene>
    <name evidence="2" type="ORF">LJD69_04250</name>
</gene>
<dbReference type="PROSITE" id="PS50930">
    <property type="entry name" value="HTH_LYTTR"/>
    <property type="match status" value="1"/>
</dbReference>
<proteinExistence type="predicted"/>
<name>A0AAW4VT81_9FIRM</name>
<dbReference type="AlphaFoldDB" id="A0AAW4VT81"/>
<dbReference type="GO" id="GO:0003677">
    <property type="term" value="F:DNA binding"/>
    <property type="evidence" value="ECO:0007669"/>
    <property type="project" value="UniProtKB-KW"/>
</dbReference>
<dbReference type="InterPro" id="IPR011006">
    <property type="entry name" value="CheY-like_superfamily"/>
</dbReference>
<evidence type="ECO:0000313" key="2">
    <source>
        <dbReference type="EMBL" id="MCB8609804.1"/>
    </source>
</evidence>
<dbReference type="Gene3D" id="2.40.50.1020">
    <property type="entry name" value="LytTr DNA-binding domain"/>
    <property type="match status" value="1"/>
</dbReference>
<dbReference type="Proteomes" id="UP001198439">
    <property type="component" value="Unassembled WGS sequence"/>
</dbReference>
<keyword evidence="2" id="KW-0238">DNA-binding</keyword>
<evidence type="ECO:0000259" key="1">
    <source>
        <dbReference type="PROSITE" id="PS50930"/>
    </source>
</evidence>
<dbReference type="InterPro" id="IPR007492">
    <property type="entry name" value="LytTR_DNA-bd_dom"/>
</dbReference>
<dbReference type="SUPFAM" id="SSF52172">
    <property type="entry name" value="CheY-like"/>
    <property type="match status" value="1"/>
</dbReference>
<dbReference type="Gene3D" id="3.40.50.2300">
    <property type="match status" value="1"/>
</dbReference>
<dbReference type="EMBL" id="JAJDKZ010000008">
    <property type="protein sequence ID" value="MCB8609804.1"/>
    <property type="molecule type" value="Genomic_DNA"/>
</dbReference>
<accession>A0AAW4VT81</accession>
<feature type="domain" description="HTH LytTR-type" evidence="1">
    <location>
        <begin position="130"/>
        <end position="233"/>
    </location>
</feature>
<dbReference type="PANTHER" id="PTHR37299">
    <property type="entry name" value="TRANSCRIPTIONAL REGULATOR-RELATED"/>
    <property type="match status" value="1"/>
</dbReference>
<dbReference type="InterPro" id="IPR046947">
    <property type="entry name" value="LytR-like"/>
</dbReference>
<dbReference type="CDD" id="cd00156">
    <property type="entry name" value="REC"/>
    <property type="match status" value="1"/>
</dbReference>
<dbReference type="GO" id="GO:0000156">
    <property type="term" value="F:phosphorelay response regulator activity"/>
    <property type="evidence" value="ECO:0007669"/>
    <property type="project" value="InterPro"/>
</dbReference>
<sequence>MKCLIIDDDQSCIDTLESKLKDQYGDVELDIFQKPPHIDELQTDYDLFFIDVLLGKESGIEYANSIKDYYPHMTLVFLSYQDNLIFETQKISPICFIRKSNFDEDFQMFCIVYENKQRENIKIIFKLHQIENKTGETSITLRANDIVYVECYSHELIIHTYNDEHIVKMTLKEFLKNVKTLKCFTQVHRSYVINMDYIYSRSKTTIHMINDDPKNEVPISKRYKRSFNDTYGEFQLS</sequence>
<dbReference type="RefSeq" id="WP_227279337.1">
    <property type="nucleotide sequence ID" value="NZ_DAWBWI010000122.1"/>
</dbReference>
<dbReference type="SMART" id="SM00850">
    <property type="entry name" value="LytTR"/>
    <property type="match status" value="1"/>
</dbReference>
<dbReference type="PANTHER" id="PTHR37299:SF1">
    <property type="entry name" value="STAGE 0 SPORULATION PROTEIN A HOMOLOG"/>
    <property type="match status" value="1"/>
</dbReference>
<reference evidence="2" key="1">
    <citation type="submission" date="2021-10" db="EMBL/GenBank/DDBJ databases">
        <title>Collection of gut derived symbiotic bacterial strains cultured from healthy donors.</title>
        <authorList>
            <person name="Lin H."/>
            <person name="Littmann E."/>
            <person name="Kohout C."/>
            <person name="Pamer E.G."/>
        </authorList>
    </citation>
    <scope>NUCLEOTIDE SEQUENCE</scope>
    <source>
        <strain evidence="2">DFI.4.48</strain>
    </source>
</reference>